<dbReference type="Pfam" id="PF03009">
    <property type="entry name" value="GDPD"/>
    <property type="match status" value="1"/>
</dbReference>
<dbReference type="AlphaFoldDB" id="A0A1X0CPH1"/>
<dbReference type="PROSITE" id="PS51704">
    <property type="entry name" value="GP_PDE"/>
    <property type="match status" value="1"/>
</dbReference>
<dbReference type="EMBL" id="MVHS01000095">
    <property type="protein sequence ID" value="ORA61983.1"/>
    <property type="molecule type" value="Genomic_DNA"/>
</dbReference>
<keyword evidence="2" id="KW-1185">Reference proteome</keyword>
<dbReference type="PANTHER" id="PTHR46211">
    <property type="entry name" value="GLYCEROPHOSPHORYL DIESTER PHOSPHODIESTERASE"/>
    <property type="match status" value="1"/>
</dbReference>
<dbReference type="PANTHER" id="PTHR46211:SF13">
    <property type="entry name" value="GLYCEROPHOSPHODIESTER PHOSPHODIESTERASE 1-RELATED"/>
    <property type="match status" value="1"/>
</dbReference>
<dbReference type="GO" id="GO:0006629">
    <property type="term" value="P:lipid metabolic process"/>
    <property type="evidence" value="ECO:0007669"/>
    <property type="project" value="InterPro"/>
</dbReference>
<accession>A0A1X0CPH1</accession>
<evidence type="ECO:0000313" key="1">
    <source>
        <dbReference type="EMBL" id="ORA61983.1"/>
    </source>
</evidence>
<dbReference type="GO" id="GO:0008081">
    <property type="term" value="F:phosphoric diester hydrolase activity"/>
    <property type="evidence" value="ECO:0007669"/>
    <property type="project" value="InterPro"/>
</dbReference>
<dbReference type="InterPro" id="IPR017946">
    <property type="entry name" value="PLC-like_Pdiesterase_TIM-brl"/>
</dbReference>
<dbReference type="Gene3D" id="3.20.20.190">
    <property type="entry name" value="Phosphatidylinositol (PI) phosphodiesterase"/>
    <property type="match status" value="1"/>
</dbReference>
<protein>
    <submittedName>
        <fullName evidence="1">Glycerophosphodiester phosphodiesterase</fullName>
    </submittedName>
</protein>
<organism evidence="1 2">
    <name type="scientific">Mycolicibacterium insubricum</name>
    <dbReference type="NCBI Taxonomy" id="444597"/>
    <lineage>
        <taxon>Bacteria</taxon>
        <taxon>Bacillati</taxon>
        <taxon>Actinomycetota</taxon>
        <taxon>Actinomycetes</taxon>
        <taxon>Mycobacteriales</taxon>
        <taxon>Mycobacteriaceae</taxon>
        <taxon>Mycolicibacterium</taxon>
    </lineage>
</organism>
<gene>
    <name evidence="1" type="ORF">BST26_21050</name>
</gene>
<sequence length="264" mass="28452">MSGESPRVVAHRGASAQRPEHTRGAYELALDQGSDGLECDVRLTRDGQLVCVHDRRVDRTSNGTGVVSEMTLAQLNELDFSSWHDGGAGDEPGVLCLTELVELAFDWGQPVTLFIETKHPVRYGALVERRLLELLDGYGLVEPRHAARVHAVMMSFSTAAVWRVRRSAPMLPTVQLGEAARFLGAGSAGASGAANAGPPGVRSVGPSIGTLRERPQLVERAVAAGRGVYCWTVDEFADVTFCRDVGVNWVATNHPGRTRKWLGG</sequence>
<name>A0A1X0CPH1_9MYCO</name>
<reference evidence="1 2" key="1">
    <citation type="submission" date="2016-12" db="EMBL/GenBank/DDBJ databases">
        <title>The new phylogeny of genus Mycobacterium.</title>
        <authorList>
            <person name="Tortoli E."/>
            <person name="Trovato A."/>
            <person name="Cirillo D.M."/>
        </authorList>
    </citation>
    <scope>NUCLEOTIDE SEQUENCE [LARGE SCALE GENOMIC DNA]</scope>
    <source>
        <strain evidence="1 2">DSM 45130</strain>
    </source>
</reference>
<dbReference type="SUPFAM" id="SSF51695">
    <property type="entry name" value="PLC-like phosphodiesterases"/>
    <property type="match status" value="1"/>
</dbReference>
<proteinExistence type="predicted"/>
<comment type="caution">
    <text evidence="1">The sequence shown here is derived from an EMBL/GenBank/DDBJ whole genome shotgun (WGS) entry which is preliminary data.</text>
</comment>
<dbReference type="STRING" id="444597.BST26_21050"/>
<dbReference type="InterPro" id="IPR030395">
    <property type="entry name" value="GP_PDE_dom"/>
</dbReference>
<evidence type="ECO:0000313" key="2">
    <source>
        <dbReference type="Proteomes" id="UP000192801"/>
    </source>
</evidence>
<dbReference type="Proteomes" id="UP000192801">
    <property type="component" value="Unassembled WGS sequence"/>
</dbReference>